<dbReference type="EMBL" id="JAENJH010000003">
    <property type="protein sequence ID" value="MBK1786043.1"/>
    <property type="molecule type" value="Genomic_DNA"/>
</dbReference>
<gene>
    <name evidence="1" type="ORF">JHE00_17080</name>
</gene>
<keyword evidence="2" id="KW-1185">Reference proteome</keyword>
<protein>
    <submittedName>
        <fullName evidence="1">Uncharacterized protein</fullName>
    </submittedName>
</protein>
<dbReference type="AlphaFoldDB" id="A0A934V6U6"/>
<sequence>MRPAHAMFVVYVLASLADRGVVANDPFFVPVLVAAMAATVWQSLMAVSRRWAGPSAPNLDRRETSR</sequence>
<dbReference type="RefSeq" id="WP_200319033.1">
    <property type="nucleotide sequence ID" value="NZ_JAENJH010000003.1"/>
</dbReference>
<evidence type="ECO:0000313" key="1">
    <source>
        <dbReference type="EMBL" id="MBK1786043.1"/>
    </source>
</evidence>
<name>A0A934V6U6_9PSEU</name>
<comment type="caution">
    <text evidence="1">The sequence shown here is derived from an EMBL/GenBank/DDBJ whole genome shotgun (WGS) entry which is preliminary data.</text>
</comment>
<proteinExistence type="predicted"/>
<evidence type="ECO:0000313" key="2">
    <source>
        <dbReference type="Proteomes" id="UP000635245"/>
    </source>
</evidence>
<accession>A0A934V6U6</accession>
<organism evidence="1 2">
    <name type="scientific">Prauserella cavernicola</name>
    <dbReference type="NCBI Taxonomy" id="2800127"/>
    <lineage>
        <taxon>Bacteria</taxon>
        <taxon>Bacillati</taxon>
        <taxon>Actinomycetota</taxon>
        <taxon>Actinomycetes</taxon>
        <taxon>Pseudonocardiales</taxon>
        <taxon>Pseudonocardiaceae</taxon>
        <taxon>Prauserella</taxon>
    </lineage>
</organism>
<dbReference type="Proteomes" id="UP000635245">
    <property type="component" value="Unassembled WGS sequence"/>
</dbReference>
<reference evidence="1" key="1">
    <citation type="submission" date="2020-12" db="EMBL/GenBank/DDBJ databases">
        <title>Prauserella sp. ASG 168, a novel actinomycete isolated from cave rock.</title>
        <authorList>
            <person name="Suriyachadkun C."/>
        </authorList>
    </citation>
    <scope>NUCLEOTIDE SEQUENCE</scope>
    <source>
        <strain evidence="1">ASG 168</strain>
    </source>
</reference>